<evidence type="ECO:0000313" key="4">
    <source>
        <dbReference type="Proteomes" id="UP000054477"/>
    </source>
</evidence>
<reference evidence="4" key="2">
    <citation type="submission" date="2015-01" db="EMBL/GenBank/DDBJ databases">
        <title>Evolutionary Origins and Diversification of the Mycorrhizal Mutualists.</title>
        <authorList>
            <consortium name="DOE Joint Genome Institute"/>
            <consortium name="Mycorrhizal Genomics Consortium"/>
            <person name="Kohler A."/>
            <person name="Kuo A."/>
            <person name="Nagy L.G."/>
            <person name="Floudas D."/>
            <person name="Copeland A."/>
            <person name="Barry K.W."/>
            <person name="Cichocki N."/>
            <person name="Veneault-Fourrey C."/>
            <person name="LaButti K."/>
            <person name="Lindquist E.A."/>
            <person name="Lipzen A."/>
            <person name="Lundell T."/>
            <person name="Morin E."/>
            <person name="Murat C."/>
            <person name="Riley R."/>
            <person name="Ohm R."/>
            <person name="Sun H."/>
            <person name="Tunlid A."/>
            <person name="Henrissat B."/>
            <person name="Grigoriev I.V."/>
            <person name="Hibbett D.S."/>
            <person name="Martin F."/>
        </authorList>
    </citation>
    <scope>NUCLEOTIDE SEQUENCE [LARGE SCALE GENOMIC DNA]</scope>
    <source>
        <strain evidence="4">LaAM-08-1</strain>
    </source>
</reference>
<dbReference type="OrthoDB" id="3062801at2759"/>
<proteinExistence type="predicted"/>
<feature type="region of interest" description="Disordered" evidence="1">
    <location>
        <begin position="140"/>
        <end position="208"/>
    </location>
</feature>
<sequence>MGMDFEPVLATTTTGSSDRELEAVRRLARGLHLEQRLNDSTASECSSTLASCEFADPPIYTTGMITPTWPTNPGLNFESNLNTPLNLLNHAVRDGGLNAGTNTTSDAHGGTPKQQISFDNAGGSGSFATTRSVDQAFSRLQARGSDPIPSSPALRTSDRHDPNWQGGRTSQPRADSELPTITINLPFRSPSPSHSPSRPRAASPLPEEKFEPVNPFKWLTQIWLSWCRCCPSTSSPRDLDLETDAGPGPDAISGPGTSTSPSSSSSNGPYNGGDLNLTFINVTSIKSFCEAAPLFVSDTLRKLVYHNFLLLSLPAMYSSRVSKMAGLEFDSQGGREGRGGVGVDSASGTAFHGGSVERVYLPGSSGHQGRAGVLGEAPNAFDSWEAFIESLPREWKTLNVVSAVLTSAIMALLQVPEASDDPITRSTALLSFICALMSLSCGYIYIMRLGTIRSMYRASNWAE</sequence>
<keyword evidence="4" id="KW-1185">Reference proteome</keyword>
<gene>
    <name evidence="3" type="ORF">K443DRAFT_423044</name>
</gene>
<feature type="transmembrane region" description="Helical" evidence="2">
    <location>
        <begin position="427"/>
        <end position="446"/>
    </location>
</feature>
<feature type="compositionally biased region" description="Low complexity" evidence="1">
    <location>
        <begin position="186"/>
        <end position="204"/>
    </location>
</feature>
<feature type="region of interest" description="Disordered" evidence="1">
    <location>
        <begin position="238"/>
        <end position="269"/>
    </location>
</feature>
<feature type="compositionally biased region" description="Polar residues" evidence="1">
    <location>
        <begin position="166"/>
        <end position="183"/>
    </location>
</feature>
<reference evidence="3 4" key="1">
    <citation type="submission" date="2014-04" db="EMBL/GenBank/DDBJ databases">
        <authorList>
            <consortium name="DOE Joint Genome Institute"/>
            <person name="Kuo A."/>
            <person name="Kohler A."/>
            <person name="Nagy L.G."/>
            <person name="Floudas D."/>
            <person name="Copeland A."/>
            <person name="Barry K.W."/>
            <person name="Cichocki N."/>
            <person name="Veneault-Fourrey C."/>
            <person name="LaButti K."/>
            <person name="Lindquist E.A."/>
            <person name="Lipzen A."/>
            <person name="Lundell T."/>
            <person name="Morin E."/>
            <person name="Murat C."/>
            <person name="Sun H."/>
            <person name="Tunlid A."/>
            <person name="Henrissat B."/>
            <person name="Grigoriev I.V."/>
            <person name="Hibbett D.S."/>
            <person name="Martin F."/>
            <person name="Nordberg H.P."/>
            <person name="Cantor M.N."/>
            <person name="Hua S.X."/>
        </authorList>
    </citation>
    <scope>NUCLEOTIDE SEQUENCE [LARGE SCALE GENOMIC DNA]</scope>
    <source>
        <strain evidence="3 4">LaAM-08-1</strain>
    </source>
</reference>
<name>A0A0C9WIC2_9AGAR</name>
<dbReference type="STRING" id="1095629.A0A0C9WIC2"/>
<keyword evidence="2" id="KW-1133">Transmembrane helix</keyword>
<organism evidence="3 4">
    <name type="scientific">Laccaria amethystina LaAM-08-1</name>
    <dbReference type="NCBI Taxonomy" id="1095629"/>
    <lineage>
        <taxon>Eukaryota</taxon>
        <taxon>Fungi</taxon>
        <taxon>Dikarya</taxon>
        <taxon>Basidiomycota</taxon>
        <taxon>Agaricomycotina</taxon>
        <taxon>Agaricomycetes</taxon>
        <taxon>Agaricomycetidae</taxon>
        <taxon>Agaricales</taxon>
        <taxon>Agaricineae</taxon>
        <taxon>Hydnangiaceae</taxon>
        <taxon>Laccaria</taxon>
    </lineage>
</organism>
<evidence type="ECO:0000256" key="1">
    <source>
        <dbReference type="SAM" id="MobiDB-lite"/>
    </source>
</evidence>
<evidence type="ECO:0000313" key="3">
    <source>
        <dbReference type="EMBL" id="KIJ92689.1"/>
    </source>
</evidence>
<keyword evidence="2" id="KW-0812">Transmembrane</keyword>
<evidence type="ECO:0000256" key="2">
    <source>
        <dbReference type="SAM" id="Phobius"/>
    </source>
</evidence>
<protein>
    <submittedName>
        <fullName evidence="3">Uncharacterized protein</fullName>
    </submittedName>
</protein>
<accession>A0A0C9WIC2</accession>
<feature type="compositionally biased region" description="Low complexity" evidence="1">
    <location>
        <begin position="253"/>
        <end position="269"/>
    </location>
</feature>
<dbReference type="AlphaFoldDB" id="A0A0C9WIC2"/>
<dbReference type="HOGENOM" id="CLU_590603_0_0_1"/>
<dbReference type="EMBL" id="KN838892">
    <property type="protein sequence ID" value="KIJ92689.1"/>
    <property type="molecule type" value="Genomic_DNA"/>
</dbReference>
<feature type="region of interest" description="Disordered" evidence="1">
    <location>
        <begin position="98"/>
        <end position="127"/>
    </location>
</feature>
<dbReference type="Proteomes" id="UP000054477">
    <property type="component" value="Unassembled WGS sequence"/>
</dbReference>
<keyword evidence="2" id="KW-0472">Membrane</keyword>
<feature type="compositionally biased region" description="Polar residues" evidence="1">
    <location>
        <begin position="99"/>
        <end position="118"/>
    </location>
</feature>